<evidence type="ECO:0000313" key="5">
    <source>
        <dbReference type="EMBL" id="RXH93763.1"/>
    </source>
</evidence>
<proteinExistence type="predicted"/>
<evidence type="ECO:0000256" key="2">
    <source>
        <dbReference type="SAM" id="Coils"/>
    </source>
</evidence>
<keyword evidence="6" id="KW-1185">Reference proteome</keyword>
<keyword evidence="1 2" id="KW-0175">Coiled coil</keyword>
<dbReference type="EMBL" id="RDQH01000333">
    <property type="protein sequence ID" value="RXH93763.1"/>
    <property type="molecule type" value="Genomic_DNA"/>
</dbReference>
<comment type="caution">
    <text evidence="5">The sequence shown here is derived from an EMBL/GenBank/DDBJ whole genome shotgun (WGS) entry which is preliminary data.</text>
</comment>
<dbReference type="Gene3D" id="2.60.210.10">
    <property type="entry name" value="Apoptosis, Tumor Necrosis Factor Receptor Associated Protein 2, Chain A"/>
    <property type="match status" value="4"/>
</dbReference>
<dbReference type="SUPFAM" id="SSF48371">
    <property type="entry name" value="ARM repeat"/>
    <property type="match status" value="1"/>
</dbReference>
<feature type="domain" description="MATH" evidence="4">
    <location>
        <begin position="20"/>
        <end position="145"/>
    </location>
</feature>
<evidence type="ECO:0000313" key="6">
    <source>
        <dbReference type="Proteomes" id="UP000290289"/>
    </source>
</evidence>
<feature type="compositionally biased region" description="Polar residues" evidence="3">
    <location>
        <begin position="741"/>
        <end position="757"/>
    </location>
</feature>
<sequence length="1397" mass="158099">MTDSLVARMIKKVEEEDLVSGTFTWRVDNFSQLKKYQHYSEVFVIGGYKWRMLIYAKGNNVDCLSVYLDVAEASTLPYGWNRYTKFKLTLVDQFDTNKSMTKDLEHTFTASTADWGLTSFIPLSELHRHDKGYLVNDVCVVEVEVSVRNGIKVLEDQETGELMDFRGLVRKGKNFVPMLEEVCSLYPSLIECQMKRSRTFVQCAFTALGRVLHFLKTTKAKDMNADACQRLQLLWEELEAFKFDLAWLEPHVQSVFGMTKKVGIVNRLKEDVDVLDNELKTRRAILADAEAELEVAKRNLAEAEEEYFSNIDMDSELESKFGFKSFMPLRELYNSGARFLVNDICIVQAKINVPVKIGGQETNISATMESSNKGLKGQESQRNSELQNTPGFQACTEATDDSPSDPSLAKVLREVPTTPTGDLMDFRGLGRIETAFIPWLEEVCSSNPSLIDCMLKRTPMLVECAFTALGRVLHFLKTTKVKDMTRDASDRLQLFWEELEAFRFDLAWLEPHVQTAFGMNKFIQRAGRLKRLREDVDVLEDELKRRRAAVAVTKVDLAMTSNNREEEEVVSGTFTWVIENFSKLNNNNLFSDVFTIAGFKWRILVVRPKWLSDQDPNGLVQLAIYLGIADASSLAPGWSRYSSFSLTLVNRLDTNKSITKPATGSVKEFTENHKEWGFKSFIPLIKLYDSAAGYLVNDTCIVEARLNVSIRIGDQGSNVSASTDHSEKEHKAQEPLVLNSKAENSSPAPKTPCSEFQHTPDSEKVCTEPADGGPTEPSLVKELEELPTNLTGELMEFRGLGQIEKAFIPLLEEVCSLHPSLIESMQKRNRMVVECAFTTLGGLLHFLKTTKVKDMTEDACSRLQSLWEDVHMFKFDLAWLETHVQSALDMKKLLERSRRVKRLREDVEILDNEMKRRSAALAVTEMTSNNREDEEVVSETFTWVIENFSKLQNDKHYSDVFTIAGFKWRILVWPKGNKVNSKMQFSMYLSIPSASTLEPGWTRFAHFSLSVLNQLDSNKTITKFTKGSYKEFKEHTSEWGFRSFMLLSELYDETAGYLVNDTCIVEVKVHIPIDQRAKSSAESALMQSIKKEHVGQERSHAHSVQTVESSPAPIMPSSEPLTPFQETSGPEQVCAKAIIKSLPDPSLVKEFGEVPTKPTGGVKELGEVPTKPTGEVKVKELGEVPTKPMGEVKVKELGEVPTKPTGEVKELEDVPTKPAGEVKELTEVPTEPTGELMDFRGLGLIEKAFVPLLEEACTVHPSLIECVRKKNRKVIECALTTLGGLLHFLKTKKVKDMNEDAFAQLRSLWEDVEMFRFDLGWLEPLVQSALGKKKFLERARRVKRLRDDVEVLDNEKKRRSAALAVTVVELEEAKRELEKEEEGFNEKDMDSELAVVS</sequence>
<dbReference type="FunFam" id="2.60.210.10:FF:000005">
    <property type="entry name" value="Ubiquitin carboxyl-terminal hydrolase 13"/>
    <property type="match status" value="1"/>
</dbReference>
<dbReference type="PANTHER" id="PTHR46236">
    <property type="entry name" value="TRAF-LIKE SUPERFAMILY PROTEIN"/>
    <property type="match status" value="1"/>
</dbReference>
<evidence type="ECO:0000259" key="4">
    <source>
        <dbReference type="PROSITE" id="PS50144"/>
    </source>
</evidence>
<accession>A0A498JJ17</accession>
<reference evidence="5 6" key="1">
    <citation type="submission" date="2018-10" db="EMBL/GenBank/DDBJ databases">
        <title>A high-quality apple genome assembly.</title>
        <authorList>
            <person name="Hu J."/>
        </authorList>
    </citation>
    <scope>NUCLEOTIDE SEQUENCE [LARGE SCALE GENOMIC DNA]</scope>
    <source>
        <strain evidence="6">cv. HFTH1</strain>
        <tissue evidence="5">Young leaf</tissue>
    </source>
</reference>
<feature type="region of interest" description="Disordered" evidence="3">
    <location>
        <begin position="1103"/>
        <end position="1127"/>
    </location>
</feature>
<feature type="domain" description="MATH" evidence="4">
    <location>
        <begin position="571"/>
        <end position="706"/>
    </location>
</feature>
<dbReference type="PROSITE" id="PS50144">
    <property type="entry name" value="MATH"/>
    <property type="match status" value="3"/>
</dbReference>
<feature type="region of interest" description="Disordered" evidence="3">
    <location>
        <begin position="717"/>
        <end position="778"/>
    </location>
</feature>
<feature type="region of interest" description="Disordered" evidence="3">
    <location>
        <begin position="1375"/>
        <end position="1397"/>
    </location>
</feature>
<dbReference type="SUPFAM" id="SSF49599">
    <property type="entry name" value="TRAF domain-like"/>
    <property type="match status" value="3"/>
</dbReference>
<protein>
    <recommendedName>
        <fullName evidence="4">MATH domain-containing protein</fullName>
    </recommendedName>
</protein>
<feature type="coiled-coil region" evidence="2">
    <location>
        <begin position="893"/>
        <end position="920"/>
    </location>
</feature>
<dbReference type="CDD" id="cd00121">
    <property type="entry name" value="MATH"/>
    <property type="match status" value="3"/>
</dbReference>
<organism evidence="5 6">
    <name type="scientific">Malus domestica</name>
    <name type="common">Apple</name>
    <name type="synonym">Pyrus malus</name>
    <dbReference type="NCBI Taxonomy" id="3750"/>
    <lineage>
        <taxon>Eukaryota</taxon>
        <taxon>Viridiplantae</taxon>
        <taxon>Streptophyta</taxon>
        <taxon>Embryophyta</taxon>
        <taxon>Tracheophyta</taxon>
        <taxon>Spermatophyta</taxon>
        <taxon>Magnoliopsida</taxon>
        <taxon>eudicotyledons</taxon>
        <taxon>Gunneridae</taxon>
        <taxon>Pentapetalae</taxon>
        <taxon>rosids</taxon>
        <taxon>fabids</taxon>
        <taxon>Rosales</taxon>
        <taxon>Rosaceae</taxon>
        <taxon>Amygdaloideae</taxon>
        <taxon>Maleae</taxon>
        <taxon>Malus</taxon>
    </lineage>
</organism>
<feature type="compositionally biased region" description="Basic and acidic residues" evidence="3">
    <location>
        <begin position="724"/>
        <end position="733"/>
    </location>
</feature>
<dbReference type="InterPro" id="IPR050804">
    <property type="entry name" value="MCC"/>
</dbReference>
<dbReference type="InterPro" id="IPR016024">
    <property type="entry name" value="ARM-type_fold"/>
</dbReference>
<dbReference type="PANTHER" id="PTHR46236:SF35">
    <property type="entry name" value="MATH DOMAIN-CONTAINING PROTEIN"/>
    <property type="match status" value="1"/>
</dbReference>
<feature type="domain" description="MATH" evidence="4">
    <location>
        <begin position="938"/>
        <end position="1069"/>
    </location>
</feature>
<dbReference type="InterPro" id="IPR002083">
    <property type="entry name" value="MATH/TRAF_dom"/>
</dbReference>
<feature type="compositionally biased region" description="Basic and acidic residues" evidence="3">
    <location>
        <begin position="1375"/>
        <end position="1390"/>
    </location>
</feature>
<dbReference type="STRING" id="3750.A0A498JJ17"/>
<dbReference type="InterPro" id="IPR008974">
    <property type="entry name" value="TRAF-like"/>
</dbReference>
<name>A0A498JJ17_MALDO</name>
<evidence type="ECO:0000256" key="3">
    <source>
        <dbReference type="SAM" id="MobiDB-lite"/>
    </source>
</evidence>
<dbReference type="SMART" id="SM00061">
    <property type="entry name" value="MATH"/>
    <property type="match status" value="3"/>
</dbReference>
<dbReference type="Proteomes" id="UP000290289">
    <property type="component" value="Chromosome 7"/>
</dbReference>
<gene>
    <name evidence="5" type="ORF">DVH24_015830</name>
</gene>
<feature type="coiled-coil region" evidence="2">
    <location>
        <begin position="279"/>
        <end position="306"/>
    </location>
</feature>
<evidence type="ECO:0000256" key="1">
    <source>
        <dbReference type="ARBA" id="ARBA00023054"/>
    </source>
</evidence>
<dbReference type="Pfam" id="PF22486">
    <property type="entry name" value="MATH_2"/>
    <property type="match status" value="3"/>
</dbReference>